<dbReference type="GO" id="GO:0000981">
    <property type="term" value="F:DNA-binding transcription factor activity, RNA polymerase II-specific"/>
    <property type="evidence" value="ECO:0007669"/>
    <property type="project" value="TreeGrafter"/>
</dbReference>
<evidence type="ECO:0000259" key="4">
    <source>
        <dbReference type="PROSITE" id="PS50061"/>
    </source>
</evidence>
<dbReference type="AlphaFoldDB" id="A0A448XIP1"/>
<dbReference type="OrthoDB" id="10067219at2759"/>
<feature type="domain" description="ETS" evidence="4">
    <location>
        <begin position="125"/>
        <end position="214"/>
    </location>
</feature>
<dbReference type="InterPro" id="IPR036390">
    <property type="entry name" value="WH_DNA-bd_sf"/>
</dbReference>
<dbReference type="PROSITE" id="PS50061">
    <property type="entry name" value="ETS_DOMAIN_3"/>
    <property type="match status" value="1"/>
</dbReference>
<dbReference type="GO" id="GO:0005634">
    <property type="term" value="C:nucleus"/>
    <property type="evidence" value="ECO:0007669"/>
    <property type="project" value="UniProtKB-SubCell"/>
</dbReference>
<dbReference type="InterPro" id="IPR036388">
    <property type="entry name" value="WH-like_DNA-bd_sf"/>
</dbReference>
<proteinExistence type="inferred from homology"/>
<organism evidence="5 6">
    <name type="scientific">Protopolystoma xenopodis</name>
    <dbReference type="NCBI Taxonomy" id="117903"/>
    <lineage>
        <taxon>Eukaryota</taxon>
        <taxon>Metazoa</taxon>
        <taxon>Spiralia</taxon>
        <taxon>Lophotrochozoa</taxon>
        <taxon>Platyhelminthes</taxon>
        <taxon>Monogenea</taxon>
        <taxon>Polyopisthocotylea</taxon>
        <taxon>Polystomatidea</taxon>
        <taxon>Polystomatidae</taxon>
        <taxon>Protopolystoma</taxon>
    </lineage>
</organism>
<dbReference type="PANTHER" id="PTHR11849">
    <property type="entry name" value="ETS"/>
    <property type="match status" value="1"/>
</dbReference>
<dbReference type="PANTHER" id="PTHR11849:SF289">
    <property type="entry name" value="ETS-LIKE PROTEIN POINTED"/>
    <property type="match status" value="1"/>
</dbReference>
<dbReference type="EMBL" id="CAAALY010255413">
    <property type="protein sequence ID" value="VEL37576.1"/>
    <property type="molecule type" value="Genomic_DNA"/>
</dbReference>
<keyword evidence="6" id="KW-1185">Reference proteome</keyword>
<dbReference type="SMART" id="SM00413">
    <property type="entry name" value="ETS"/>
    <property type="match status" value="1"/>
</dbReference>
<protein>
    <recommendedName>
        <fullName evidence="4">ETS domain-containing protein</fullName>
    </recommendedName>
</protein>
<dbReference type="PROSITE" id="PS00346">
    <property type="entry name" value="ETS_DOMAIN_2"/>
    <property type="match status" value="1"/>
</dbReference>
<keyword evidence="2 3" id="KW-0238">DNA-binding</keyword>
<dbReference type="GO" id="GO:0043565">
    <property type="term" value="F:sequence-specific DNA binding"/>
    <property type="evidence" value="ECO:0007669"/>
    <property type="project" value="InterPro"/>
</dbReference>
<comment type="subcellular location">
    <subcellularLocation>
        <location evidence="3">Nucleus</location>
    </subcellularLocation>
</comment>
<keyword evidence="3" id="KW-0539">Nucleus</keyword>
<comment type="caution">
    <text evidence="5">The sequence shown here is derived from an EMBL/GenBank/DDBJ whole genome shotgun (WGS) entry which is preliminary data.</text>
</comment>
<dbReference type="PRINTS" id="PR00454">
    <property type="entry name" value="ETSDOMAIN"/>
</dbReference>
<dbReference type="Gene3D" id="1.10.10.10">
    <property type="entry name" value="Winged helix-like DNA-binding domain superfamily/Winged helix DNA-binding domain"/>
    <property type="match status" value="1"/>
</dbReference>
<accession>A0A448XIP1</accession>
<evidence type="ECO:0000256" key="3">
    <source>
        <dbReference type="RuleBase" id="RU004019"/>
    </source>
</evidence>
<evidence type="ECO:0000256" key="2">
    <source>
        <dbReference type="ARBA" id="ARBA00023125"/>
    </source>
</evidence>
<sequence>MSGGPDRRPSPNATSVCQLVPAGLHLTSHAEPQVEPRHQPVSCESPGQLFLPVASSGAGSDAINRFFLRLARLLDTSERFDCCTAAPQSRDSNSATSVRPEAGGLGNDAIAAGNNVAAATHCSPIQLWQFLVEELVARRPQMSGRVETERGHIEWTGRGMEFRLTNPDEVARRWGARKNKPLMNYEKLSRGLRYYYDKRIIEKVVGRRYVYRFSTSIESVMRQTLPSHWLPVAEADESLRDAVEPSTSEYAK</sequence>
<evidence type="ECO:0000313" key="5">
    <source>
        <dbReference type="EMBL" id="VEL37576.1"/>
    </source>
</evidence>
<dbReference type="Pfam" id="PF00178">
    <property type="entry name" value="Ets"/>
    <property type="match status" value="1"/>
</dbReference>
<gene>
    <name evidence="5" type="ORF">PXEA_LOCUS31016</name>
</gene>
<dbReference type="SUPFAM" id="SSF46785">
    <property type="entry name" value="Winged helix' DNA-binding domain"/>
    <property type="match status" value="1"/>
</dbReference>
<dbReference type="Proteomes" id="UP000784294">
    <property type="component" value="Unassembled WGS sequence"/>
</dbReference>
<comment type="similarity">
    <text evidence="1 3">Belongs to the ETS family.</text>
</comment>
<name>A0A448XIP1_9PLAT</name>
<dbReference type="InterPro" id="IPR046328">
    <property type="entry name" value="ETS_fam"/>
</dbReference>
<reference evidence="5" key="1">
    <citation type="submission" date="2018-11" db="EMBL/GenBank/DDBJ databases">
        <authorList>
            <consortium name="Pathogen Informatics"/>
        </authorList>
    </citation>
    <scope>NUCLEOTIDE SEQUENCE</scope>
</reference>
<evidence type="ECO:0000313" key="6">
    <source>
        <dbReference type="Proteomes" id="UP000784294"/>
    </source>
</evidence>
<dbReference type="GO" id="GO:0030154">
    <property type="term" value="P:cell differentiation"/>
    <property type="evidence" value="ECO:0007669"/>
    <property type="project" value="TreeGrafter"/>
</dbReference>
<evidence type="ECO:0000256" key="1">
    <source>
        <dbReference type="ARBA" id="ARBA00005562"/>
    </source>
</evidence>
<dbReference type="InterPro" id="IPR000418">
    <property type="entry name" value="Ets_dom"/>
</dbReference>